<feature type="region of interest" description="Disordered" evidence="1">
    <location>
        <begin position="57"/>
        <end position="96"/>
    </location>
</feature>
<gene>
    <name evidence="2" type="ORF">ACFYNZ_19465</name>
</gene>
<reference evidence="2 3" key="1">
    <citation type="submission" date="2024-10" db="EMBL/GenBank/DDBJ databases">
        <title>The Natural Products Discovery Center: Release of the First 8490 Sequenced Strains for Exploring Actinobacteria Biosynthetic Diversity.</title>
        <authorList>
            <person name="Kalkreuter E."/>
            <person name="Kautsar S.A."/>
            <person name="Yang D."/>
            <person name="Bader C.D."/>
            <person name="Teijaro C.N."/>
            <person name="Fluegel L."/>
            <person name="Davis C.M."/>
            <person name="Simpson J.R."/>
            <person name="Lauterbach L."/>
            <person name="Steele A.D."/>
            <person name="Gui C."/>
            <person name="Meng S."/>
            <person name="Li G."/>
            <person name="Viehrig K."/>
            <person name="Ye F."/>
            <person name="Su P."/>
            <person name="Kiefer A.F."/>
            <person name="Nichols A."/>
            <person name="Cepeda A.J."/>
            <person name="Yan W."/>
            <person name="Fan B."/>
            <person name="Jiang Y."/>
            <person name="Adhikari A."/>
            <person name="Zheng C.-J."/>
            <person name="Schuster L."/>
            <person name="Cowan T.M."/>
            <person name="Smanski M.J."/>
            <person name="Chevrette M.G."/>
            <person name="De Carvalho L.P.S."/>
            <person name="Shen B."/>
        </authorList>
    </citation>
    <scope>NUCLEOTIDE SEQUENCE [LARGE SCALE GENOMIC DNA]</scope>
    <source>
        <strain evidence="2 3">NPDC007147</strain>
    </source>
</reference>
<protein>
    <submittedName>
        <fullName evidence="2">Uncharacterized protein</fullName>
    </submittedName>
</protein>
<comment type="caution">
    <text evidence="2">The sequence shown here is derived from an EMBL/GenBank/DDBJ whole genome shotgun (WGS) entry which is preliminary data.</text>
</comment>
<dbReference type="RefSeq" id="WP_388348706.1">
    <property type="nucleotide sequence ID" value="NZ_JBIAFJ010000017.1"/>
</dbReference>
<evidence type="ECO:0000313" key="3">
    <source>
        <dbReference type="Proteomes" id="UP001601197"/>
    </source>
</evidence>
<organism evidence="2 3">
    <name type="scientific">Streptomyces kebangsaanensis</name>
    <dbReference type="NCBI Taxonomy" id="864058"/>
    <lineage>
        <taxon>Bacteria</taxon>
        <taxon>Bacillati</taxon>
        <taxon>Actinomycetota</taxon>
        <taxon>Actinomycetes</taxon>
        <taxon>Kitasatosporales</taxon>
        <taxon>Streptomycetaceae</taxon>
        <taxon>Streptomyces</taxon>
    </lineage>
</organism>
<feature type="compositionally biased region" description="Basic and acidic residues" evidence="1">
    <location>
        <begin position="151"/>
        <end position="164"/>
    </location>
</feature>
<sequence length="164" mass="16428">MFGVLLGCEEAGEEAIEADHVLVPLRQNTDTDENLAEMGEGRAAGQFVEGIVGQGSSAGREVGQNRGDGRLVQPPPGGDGVLGGGDVVPEGFEAGMEGIGRGTQQLVEPPVDETASAPAGVRVVGIGAGRTGVPDLRSGAVSAKGLVEGAGDDRRDASADRARG</sequence>
<proteinExistence type="predicted"/>
<dbReference type="Proteomes" id="UP001601197">
    <property type="component" value="Unassembled WGS sequence"/>
</dbReference>
<evidence type="ECO:0000256" key="1">
    <source>
        <dbReference type="SAM" id="MobiDB-lite"/>
    </source>
</evidence>
<evidence type="ECO:0000313" key="2">
    <source>
        <dbReference type="EMBL" id="MFE9171666.1"/>
    </source>
</evidence>
<feature type="region of interest" description="Disordered" evidence="1">
    <location>
        <begin position="132"/>
        <end position="164"/>
    </location>
</feature>
<name>A0ABW6KV04_9ACTN</name>
<keyword evidence="3" id="KW-1185">Reference proteome</keyword>
<dbReference type="EMBL" id="JBIAFJ010000017">
    <property type="protein sequence ID" value="MFE9171666.1"/>
    <property type="molecule type" value="Genomic_DNA"/>
</dbReference>
<accession>A0ABW6KV04</accession>